<feature type="compositionally biased region" description="Basic and acidic residues" evidence="1">
    <location>
        <begin position="282"/>
        <end position="291"/>
    </location>
</feature>
<feature type="transmembrane region" description="Helical" evidence="2">
    <location>
        <begin position="96"/>
        <end position="118"/>
    </location>
</feature>
<keyword evidence="2" id="KW-0812">Transmembrane</keyword>
<dbReference type="PANTHER" id="PTHR42648">
    <property type="entry name" value="TRANSPOSASE, PUTATIVE-RELATED"/>
    <property type="match status" value="1"/>
</dbReference>
<reference evidence="4" key="1">
    <citation type="journal article" date="2019" name="Sci. Rep.">
        <title>Draft genome of Tanacetum cinerariifolium, the natural source of mosquito coil.</title>
        <authorList>
            <person name="Yamashiro T."/>
            <person name="Shiraishi A."/>
            <person name="Satake H."/>
            <person name="Nakayama K."/>
        </authorList>
    </citation>
    <scope>NUCLEOTIDE SEQUENCE</scope>
</reference>
<dbReference type="InterPro" id="IPR039537">
    <property type="entry name" value="Retrotran_Ty1/copia-like"/>
</dbReference>
<dbReference type="InterPro" id="IPR036397">
    <property type="entry name" value="RNaseH_sf"/>
</dbReference>
<dbReference type="Gene3D" id="3.30.420.10">
    <property type="entry name" value="Ribonuclease H-like superfamily/Ribonuclease H"/>
    <property type="match status" value="1"/>
</dbReference>
<accession>A0A699LBV3</accession>
<sequence length="291" mass="33727">MAFASNKPLYLLHMDLCSPIRVESINEKRYVLVVVDDYSRYTWRVRIDNGTDFKNKTLAKFFDEVRITQKFSATRTPQQNGVVERRNRTLVEAARTMLTFANLPLFLWAEAIAIAYFIQNCLIIHKRFDKTPYELMNKIKPNIKFFCVFGCICYLLNDYKDVGKLNAKGDIGVFVGYSKESAAFRIYNKRTRKIHESVNVNFDEISEMASKQFNLEPGLSNLNETEKSSNPSVSQVSDTSKKYLEDLFKKIYDEYFDSSKIMKSLTTNVKTSNVEVPSNEEEVFHESSESF</sequence>
<evidence type="ECO:0000256" key="1">
    <source>
        <dbReference type="SAM" id="MobiDB-lite"/>
    </source>
</evidence>
<organism evidence="4">
    <name type="scientific">Tanacetum cinerariifolium</name>
    <name type="common">Dalmatian daisy</name>
    <name type="synonym">Chrysanthemum cinerariifolium</name>
    <dbReference type="NCBI Taxonomy" id="118510"/>
    <lineage>
        <taxon>Eukaryota</taxon>
        <taxon>Viridiplantae</taxon>
        <taxon>Streptophyta</taxon>
        <taxon>Embryophyta</taxon>
        <taxon>Tracheophyta</taxon>
        <taxon>Spermatophyta</taxon>
        <taxon>Magnoliopsida</taxon>
        <taxon>eudicotyledons</taxon>
        <taxon>Gunneridae</taxon>
        <taxon>Pentapetalae</taxon>
        <taxon>asterids</taxon>
        <taxon>campanulids</taxon>
        <taxon>Asterales</taxon>
        <taxon>Asteraceae</taxon>
        <taxon>Asteroideae</taxon>
        <taxon>Anthemideae</taxon>
        <taxon>Anthemidinae</taxon>
        <taxon>Tanacetum</taxon>
    </lineage>
</organism>
<evidence type="ECO:0000313" key="4">
    <source>
        <dbReference type="EMBL" id="GFB28944.1"/>
    </source>
</evidence>
<dbReference type="SUPFAM" id="SSF53098">
    <property type="entry name" value="Ribonuclease H-like"/>
    <property type="match status" value="1"/>
</dbReference>
<dbReference type="InterPro" id="IPR001584">
    <property type="entry name" value="Integrase_cat-core"/>
</dbReference>
<name>A0A699LBV3_TANCI</name>
<feature type="domain" description="Integrase catalytic" evidence="3">
    <location>
        <begin position="1"/>
        <end position="140"/>
    </location>
</feature>
<dbReference type="EMBL" id="BKCJ010594090">
    <property type="protein sequence ID" value="GFB28944.1"/>
    <property type="molecule type" value="Genomic_DNA"/>
</dbReference>
<dbReference type="InterPro" id="IPR012337">
    <property type="entry name" value="RNaseH-like_sf"/>
</dbReference>
<dbReference type="PANTHER" id="PTHR42648:SF18">
    <property type="entry name" value="RETROTRANSPOSON, UNCLASSIFIED-LIKE PROTEIN"/>
    <property type="match status" value="1"/>
</dbReference>
<keyword evidence="2" id="KW-1133">Transmembrane helix</keyword>
<gene>
    <name evidence="4" type="ORF">Tci_700915</name>
</gene>
<dbReference type="GO" id="GO:0015074">
    <property type="term" value="P:DNA integration"/>
    <property type="evidence" value="ECO:0007669"/>
    <property type="project" value="InterPro"/>
</dbReference>
<keyword evidence="2" id="KW-0472">Membrane</keyword>
<dbReference type="AlphaFoldDB" id="A0A699LBV3"/>
<evidence type="ECO:0000259" key="3">
    <source>
        <dbReference type="PROSITE" id="PS50994"/>
    </source>
</evidence>
<comment type="caution">
    <text evidence="4">The sequence shown here is derived from an EMBL/GenBank/DDBJ whole genome shotgun (WGS) entry which is preliminary data.</text>
</comment>
<proteinExistence type="predicted"/>
<dbReference type="GO" id="GO:0003676">
    <property type="term" value="F:nucleic acid binding"/>
    <property type="evidence" value="ECO:0007669"/>
    <property type="project" value="InterPro"/>
</dbReference>
<feature type="region of interest" description="Disordered" evidence="1">
    <location>
        <begin position="271"/>
        <end position="291"/>
    </location>
</feature>
<dbReference type="Pfam" id="PF25597">
    <property type="entry name" value="SH3_retrovirus"/>
    <property type="match status" value="1"/>
</dbReference>
<evidence type="ECO:0000256" key="2">
    <source>
        <dbReference type="SAM" id="Phobius"/>
    </source>
</evidence>
<dbReference type="PROSITE" id="PS50994">
    <property type="entry name" value="INTEGRASE"/>
    <property type="match status" value="1"/>
</dbReference>
<protein>
    <submittedName>
        <fullName evidence="4">Retrovirus-related Pol polyprotein from transposon TNT 1-94</fullName>
    </submittedName>
</protein>
<dbReference type="InterPro" id="IPR057670">
    <property type="entry name" value="SH3_retrovirus"/>
</dbReference>